<proteinExistence type="predicted"/>
<dbReference type="EMBL" id="CAJNOC010001358">
    <property type="protein sequence ID" value="CAF0857770.1"/>
    <property type="molecule type" value="Genomic_DNA"/>
</dbReference>
<dbReference type="AlphaFoldDB" id="A0A813WMV5"/>
<keyword evidence="2" id="KW-1185">Reference proteome</keyword>
<organism evidence="1 2">
    <name type="scientific">Brachionus calyciflorus</name>
    <dbReference type="NCBI Taxonomy" id="104777"/>
    <lineage>
        <taxon>Eukaryota</taxon>
        <taxon>Metazoa</taxon>
        <taxon>Spiralia</taxon>
        <taxon>Gnathifera</taxon>
        <taxon>Rotifera</taxon>
        <taxon>Eurotatoria</taxon>
        <taxon>Monogononta</taxon>
        <taxon>Pseudotrocha</taxon>
        <taxon>Ploima</taxon>
        <taxon>Brachionidae</taxon>
        <taxon>Brachionus</taxon>
    </lineage>
</organism>
<gene>
    <name evidence="1" type="ORF">OXX778_LOCUS9282</name>
</gene>
<protein>
    <submittedName>
        <fullName evidence="1">Uncharacterized protein</fullName>
    </submittedName>
</protein>
<reference evidence="1" key="1">
    <citation type="submission" date="2021-02" db="EMBL/GenBank/DDBJ databases">
        <authorList>
            <person name="Nowell W R."/>
        </authorList>
    </citation>
    <scope>NUCLEOTIDE SEQUENCE</scope>
    <source>
        <strain evidence="1">Ploen Becks lab</strain>
    </source>
</reference>
<comment type="caution">
    <text evidence="1">The sequence shown here is derived from an EMBL/GenBank/DDBJ whole genome shotgun (WGS) entry which is preliminary data.</text>
</comment>
<name>A0A813WMV5_9BILA</name>
<evidence type="ECO:0000313" key="2">
    <source>
        <dbReference type="Proteomes" id="UP000663879"/>
    </source>
</evidence>
<evidence type="ECO:0000313" key="1">
    <source>
        <dbReference type="EMBL" id="CAF0857770.1"/>
    </source>
</evidence>
<dbReference type="Proteomes" id="UP000663879">
    <property type="component" value="Unassembled WGS sequence"/>
</dbReference>
<sequence>MKVEILKNLDKLEIYGDYDIKWITIIKEIGGSRFSNFPKRWIVSTSQHDNLVTKLEENDIDVEFIKEKIFPEKSIIAVRFEEDNFKIKLPVPK</sequence>
<feature type="non-terminal residue" evidence="1">
    <location>
        <position position="93"/>
    </location>
</feature>
<accession>A0A813WMV5</accession>